<dbReference type="GeneID" id="36593266"/>
<dbReference type="OrthoDB" id="3945418at2759"/>
<dbReference type="CDD" id="cd11062">
    <property type="entry name" value="CYP58-like"/>
    <property type="match status" value="1"/>
</dbReference>
<dbReference type="Gene3D" id="1.10.630.10">
    <property type="entry name" value="Cytochrome P450"/>
    <property type="match status" value="1"/>
</dbReference>
<dbReference type="AlphaFoldDB" id="A0A2J6ST23"/>
<evidence type="ECO:0000256" key="1">
    <source>
        <dbReference type="ARBA" id="ARBA00001971"/>
    </source>
</evidence>
<dbReference type="SUPFAM" id="SSF48264">
    <property type="entry name" value="Cytochrome P450"/>
    <property type="match status" value="1"/>
</dbReference>
<dbReference type="PRINTS" id="PR00385">
    <property type="entry name" value="P450"/>
</dbReference>
<evidence type="ECO:0000256" key="5">
    <source>
        <dbReference type="ARBA" id="ARBA00023004"/>
    </source>
</evidence>
<dbReference type="GO" id="GO:0004497">
    <property type="term" value="F:monooxygenase activity"/>
    <property type="evidence" value="ECO:0007669"/>
    <property type="project" value="UniProtKB-KW"/>
</dbReference>
<evidence type="ECO:0000256" key="9">
    <source>
        <dbReference type="SAM" id="Phobius"/>
    </source>
</evidence>
<name>A0A2J6ST23_9HELO</name>
<keyword evidence="9" id="KW-1133">Transmembrane helix</keyword>
<dbReference type="PANTHER" id="PTHR24305:SF157">
    <property type="entry name" value="N-ACETYLTRYPTOPHAN 6-HYDROXYLASE IVOC-RELATED"/>
    <property type="match status" value="1"/>
</dbReference>
<keyword evidence="9" id="KW-0812">Transmembrane</keyword>
<dbReference type="EMBL" id="KZ613866">
    <property type="protein sequence ID" value="PMD53889.1"/>
    <property type="molecule type" value="Genomic_DNA"/>
</dbReference>
<dbReference type="GO" id="GO:0020037">
    <property type="term" value="F:heme binding"/>
    <property type="evidence" value="ECO:0007669"/>
    <property type="project" value="InterPro"/>
</dbReference>
<dbReference type="InParanoid" id="A0A2J6ST23"/>
<dbReference type="InterPro" id="IPR002403">
    <property type="entry name" value="Cyt_P450_E_grp-IV"/>
</dbReference>
<keyword evidence="6 8" id="KW-0503">Monooxygenase</keyword>
<dbReference type="GO" id="GO:0005506">
    <property type="term" value="F:iron ion binding"/>
    <property type="evidence" value="ECO:0007669"/>
    <property type="project" value="InterPro"/>
</dbReference>
<keyword evidence="9" id="KW-0472">Membrane</keyword>
<comment type="similarity">
    <text evidence="2 8">Belongs to the cytochrome P450 family.</text>
</comment>
<evidence type="ECO:0000313" key="10">
    <source>
        <dbReference type="EMBL" id="PMD53889.1"/>
    </source>
</evidence>
<evidence type="ECO:0000256" key="2">
    <source>
        <dbReference type="ARBA" id="ARBA00010617"/>
    </source>
</evidence>
<evidence type="ECO:0000256" key="7">
    <source>
        <dbReference type="PIRSR" id="PIRSR602403-1"/>
    </source>
</evidence>
<dbReference type="GO" id="GO:0016705">
    <property type="term" value="F:oxidoreductase activity, acting on paired donors, with incorporation or reduction of molecular oxygen"/>
    <property type="evidence" value="ECO:0007669"/>
    <property type="project" value="InterPro"/>
</dbReference>
<evidence type="ECO:0000313" key="11">
    <source>
        <dbReference type="Proteomes" id="UP000235371"/>
    </source>
</evidence>
<sequence>MDLLQLLDFDSLSLSRTAGILSALYVLYLVGVGVHRLFFSPYSKFPGSKLAGLTYGYMFYYDALGVKGQYIYKIQQLHEEYDSPIIRISPHELHVNDPDFYDTLFTGAPSKRDKPPTWSHAFGGGDSAFGTIAHERHRLRRNAVTPFFSTASLRKLEPLIQDNISRLLAVFRRYQSTGEILPIRPAFSALTSDVITEYCFGISENYIEAKDFNALVLETTDKLTDNMHVTVQWPWLPVLLNNLPEKFVEAIFGEGMATFHVLRRFGEKVKRGLTVKKHSEEKIKETIRTRGDYSDVKHRTIFHDLMDSKTLPEEDKSVRLFVQEAQLLLVAGTVTTATALASAIVYLLLDDKRLVVLMQELESAMPDITKPCKEAELESLPYLSAVVEETLRLVSGVSYRLTRSAPTETLQLGDWTIPPNTAVSMHGPLIHHSPKIYPEPWSFIPERWLTYPPPSSSTTLHLPPRPAGIPQANPKYLIPFSKGTRNCIGQPLAHAELFMTLANVLRTFVRLERDATGKVLGTRGMRLYETDRRDTDMRGDFGFPAPERGRGNMRVILE</sequence>
<organism evidence="10 11">
    <name type="scientific">Hyaloscypha bicolor E</name>
    <dbReference type="NCBI Taxonomy" id="1095630"/>
    <lineage>
        <taxon>Eukaryota</taxon>
        <taxon>Fungi</taxon>
        <taxon>Dikarya</taxon>
        <taxon>Ascomycota</taxon>
        <taxon>Pezizomycotina</taxon>
        <taxon>Leotiomycetes</taxon>
        <taxon>Helotiales</taxon>
        <taxon>Hyaloscyphaceae</taxon>
        <taxon>Hyaloscypha</taxon>
        <taxon>Hyaloscypha bicolor</taxon>
    </lineage>
</organism>
<feature type="transmembrane region" description="Helical" evidence="9">
    <location>
        <begin position="20"/>
        <end position="39"/>
    </location>
</feature>
<dbReference type="PROSITE" id="PS00086">
    <property type="entry name" value="CYTOCHROME_P450"/>
    <property type="match status" value="1"/>
</dbReference>
<dbReference type="PANTHER" id="PTHR24305">
    <property type="entry name" value="CYTOCHROME P450"/>
    <property type="match status" value="1"/>
</dbReference>
<gene>
    <name evidence="10" type="ORF">K444DRAFT_646343</name>
</gene>
<reference evidence="10 11" key="1">
    <citation type="submission" date="2016-04" db="EMBL/GenBank/DDBJ databases">
        <title>A degradative enzymes factory behind the ericoid mycorrhizal symbiosis.</title>
        <authorList>
            <consortium name="DOE Joint Genome Institute"/>
            <person name="Martino E."/>
            <person name="Morin E."/>
            <person name="Grelet G."/>
            <person name="Kuo A."/>
            <person name="Kohler A."/>
            <person name="Daghino S."/>
            <person name="Barry K."/>
            <person name="Choi C."/>
            <person name="Cichocki N."/>
            <person name="Clum A."/>
            <person name="Copeland A."/>
            <person name="Hainaut M."/>
            <person name="Haridas S."/>
            <person name="Labutti K."/>
            <person name="Lindquist E."/>
            <person name="Lipzen A."/>
            <person name="Khouja H.-R."/>
            <person name="Murat C."/>
            <person name="Ohm R."/>
            <person name="Olson A."/>
            <person name="Spatafora J."/>
            <person name="Veneault-Fourrey C."/>
            <person name="Henrissat B."/>
            <person name="Grigoriev I."/>
            <person name="Martin F."/>
            <person name="Perotto S."/>
        </authorList>
    </citation>
    <scope>NUCLEOTIDE SEQUENCE [LARGE SCALE GENOMIC DNA]</scope>
    <source>
        <strain evidence="10 11">E</strain>
    </source>
</reference>
<keyword evidence="3 7" id="KW-0479">Metal-binding</keyword>
<dbReference type="InterPro" id="IPR001128">
    <property type="entry name" value="Cyt_P450"/>
</dbReference>
<keyword evidence="7 8" id="KW-0349">Heme</keyword>
<keyword evidence="4 8" id="KW-0560">Oxidoreductase</keyword>
<dbReference type="RefSeq" id="XP_024730793.1">
    <property type="nucleotide sequence ID" value="XM_024885189.1"/>
</dbReference>
<feature type="transmembrane region" description="Helical" evidence="9">
    <location>
        <begin position="327"/>
        <end position="349"/>
    </location>
</feature>
<evidence type="ECO:0000256" key="4">
    <source>
        <dbReference type="ARBA" id="ARBA00023002"/>
    </source>
</evidence>
<dbReference type="Proteomes" id="UP000235371">
    <property type="component" value="Unassembled WGS sequence"/>
</dbReference>
<dbReference type="STRING" id="1095630.A0A2J6ST23"/>
<dbReference type="InterPro" id="IPR017972">
    <property type="entry name" value="Cyt_P450_CS"/>
</dbReference>
<keyword evidence="11" id="KW-1185">Reference proteome</keyword>
<dbReference type="InterPro" id="IPR036396">
    <property type="entry name" value="Cyt_P450_sf"/>
</dbReference>
<dbReference type="Pfam" id="PF00067">
    <property type="entry name" value="p450"/>
    <property type="match status" value="1"/>
</dbReference>
<feature type="binding site" description="axial binding residue" evidence="7">
    <location>
        <position position="487"/>
    </location>
    <ligand>
        <name>heme</name>
        <dbReference type="ChEBI" id="CHEBI:30413"/>
    </ligand>
    <ligandPart>
        <name>Fe</name>
        <dbReference type="ChEBI" id="CHEBI:18248"/>
    </ligandPart>
</feature>
<proteinExistence type="inferred from homology"/>
<comment type="cofactor">
    <cofactor evidence="1 7">
        <name>heme</name>
        <dbReference type="ChEBI" id="CHEBI:30413"/>
    </cofactor>
</comment>
<dbReference type="PRINTS" id="PR00465">
    <property type="entry name" value="EP450IV"/>
</dbReference>
<evidence type="ECO:0000256" key="3">
    <source>
        <dbReference type="ARBA" id="ARBA00022723"/>
    </source>
</evidence>
<keyword evidence="5 7" id="KW-0408">Iron</keyword>
<accession>A0A2J6ST23</accession>
<dbReference type="InterPro" id="IPR050121">
    <property type="entry name" value="Cytochrome_P450_monoxygenase"/>
</dbReference>
<evidence type="ECO:0000256" key="8">
    <source>
        <dbReference type="RuleBase" id="RU000461"/>
    </source>
</evidence>
<evidence type="ECO:0000256" key="6">
    <source>
        <dbReference type="ARBA" id="ARBA00023033"/>
    </source>
</evidence>
<protein>
    <submittedName>
        <fullName evidence="10">Cytochrome P450</fullName>
    </submittedName>
</protein>